<sequence>MVYLIGGSIRIGKSNLAHKILQKKQISVISTDVIIGLLKDYVKKDFNDPRPNFIQKAENFYPYLKEFIRINLVLGMKDFVYEGDIILPEQVTLLAKEYKIKSCFLGFSHINLALLKEHIGNHQWLDELLEDELNKLPERIMDTSKFIEDECKKYHLKYFDLSTDYNREHELAYKYLLGE</sequence>
<gene>
    <name evidence="1" type="ORF">UV33_C0003G0005</name>
</gene>
<evidence type="ECO:0000313" key="2">
    <source>
        <dbReference type="Proteomes" id="UP000034135"/>
    </source>
</evidence>
<reference evidence="1 2" key="1">
    <citation type="journal article" date="2015" name="Nature">
        <title>rRNA introns, odd ribosomes, and small enigmatic genomes across a large radiation of phyla.</title>
        <authorList>
            <person name="Brown C.T."/>
            <person name="Hug L.A."/>
            <person name="Thomas B.C."/>
            <person name="Sharon I."/>
            <person name="Castelle C.J."/>
            <person name="Singh A."/>
            <person name="Wilkins M.J."/>
            <person name="Williams K.H."/>
            <person name="Banfield J.F."/>
        </authorList>
    </citation>
    <scope>NUCLEOTIDE SEQUENCE [LARGE SCALE GENOMIC DNA]</scope>
</reference>
<protein>
    <recommendedName>
        <fullName evidence="3">2-phosphoglycerate kinase</fullName>
    </recommendedName>
</protein>
<evidence type="ECO:0000313" key="1">
    <source>
        <dbReference type="EMBL" id="KKS65437.1"/>
    </source>
</evidence>
<dbReference type="Proteomes" id="UP000034135">
    <property type="component" value="Unassembled WGS sequence"/>
</dbReference>
<evidence type="ECO:0008006" key="3">
    <source>
        <dbReference type="Google" id="ProtNLM"/>
    </source>
</evidence>
<name>A0A0G1AWM1_9BACT</name>
<dbReference type="AlphaFoldDB" id="A0A0G1AWM1"/>
<dbReference type="EMBL" id="LCEB01000003">
    <property type="protein sequence ID" value="KKS65437.1"/>
    <property type="molecule type" value="Genomic_DNA"/>
</dbReference>
<comment type="caution">
    <text evidence="1">The sequence shown here is derived from an EMBL/GenBank/DDBJ whole genome shotgun (WGS) entry which is preliminary data.</text>
</comment>
<organism evidence="1 2">
    <name type="scientific">Candidatus Daviesbacteria bacterium GW2011_GWA1_42_6</name>
    <dbReference type="NCBI Taxonomy" id="1618420"/>
    <lineage>
        <taxon>Bacteria</taxon>
        <taxon>Candidatus Daviesiibacteriota</taxon>
    </lineage>
</organism>
<accession>A0A0G1AWM1</accession>
<proteinExistence type="predicted"/>
<dbReference type="InterPro" id="IPR027417">
    <property type="entry name" value="P-loop_NTPase"/>
</dbReference>
<dbReference type="SUPFAM" id="SSF52540">
    <property type="entry name" value="P-loop containing nucleoside triphosphate hydrolases"/>
    <property type="match status" value="1"/>
</dbReference>